<name>A0A0A6UNI9_ACTUT</name>
<dbReference type="AlphaFoldDB" id="A0A0A6UNI9"/>
<evidence type="ECO:0008006" key="4">
    <source>
        <dbReference type="Google" id="ProtNLM"/>
    </source>
</evidence>
<feature type="region of interest" description="Disordered" evidence="1">
    <location>
        <begin position="39"/>
        <end position="86"/>
    </location>
</feature>
<dbReference type="STRING" id="1869.MB27_20755"/>
<evidence type="ECO:0000313" key="2">
    <source>
        <dbReference type="EMBL" id="KHD75874.1"/>
    </source>
</evidence>
<dbReference type="eggNOG" id="COG0739">
    <property type="taxonomic scope" value="Bacteria"/>
</dbReference>
<comment type="caution">
    <text evidence="2">The sequence shown here is derived from an EMBL/GenBank/DDBJ whole genome shotgun (WGS) entry which is preliminary data.</text>
</comment>
<sequence length="221" mass="22985">MAVSAVSAGVGGLVAVSGAGLPATGVIDAAFDRRTAPTPALTRGGVLTSPAPTATSAPAPKSARYSKPAPSAKAARPPKPVAGLNQAQMSNAATIVRLAQERDLPRRAMLIAVMTAFQESSLRNLANSSVPASLDRPHQGVGDDFDSVGLFQQRPSQGWGTVAQLMDPRYAADAFYDRLVEIPDWESLSLGDAAQAVQRSAVPDAYADHEDRAIRIVDALS</sequence>
<evidence type="ECO:0000256" key="1">
    <source>
        <dbReference type="SAM" id="MobiDB-lite"/>
    </source>
</evidence>
<keyword evidence="3" id="KW-1185">Reference proteome</keyword>
<evidence type="ECO:0000313" key="3">
    <source>
        <dbReference type="Proteomes" id="UP000054537"/>
    </source>
</evidence>
<proteinExistence type="predicted"/>
<dbReference type="Proteomes" id="UP000054537">
    <property type="component" value="Unassembled WGS sequence"/>
</dbReference>
<organism evidence="2 3">
    <name type="scientific">Actinoplanes utahensis</name>
    <dbReference type="NCBI Taxonomy" id="1869"/>
    <lineage>
        <taxon>Bacteria</taxon>
        <taxon>Bacillati</taxon>
        <taxon>Actinomycetota</taxon>
        <taxon>Actinomycetes</taxon>
        <taxon>Micromonosporales</taxon>
        <taxon>Micromonosporaceae</taxon>
        <taxon>Actinoplanes</taxon>
    </lineage>
</organism>
<dbReference type="EMBL" id="JRTT01000023">
    <property type="protein sequence ID" value="KHD75874.1"/>
    <property type="molecule type" value="Genomic_DNA"/>
</dbReference>
<protein>
    <recommendedName>
        <fullName evidence="4">Peptidase M23</fullName>
    </recommendedName>
</protein>
<dbReference type="OrthoDB" id="5171895at2"/>
<accession>A0A0A6UNI9</accession>
<feature type="compositionally biased region" description="Low complexity" evidence="1">
    <location>
        <begin position="48"/>
        <end position="75"/>
    </location>
</feature>
<reference evidence="2 3" key="1">
    <citation type="submission" date="2014-10" db="EMBL/GenBank/DDBJ databases">
        <title>Draft genome sequence of Actinoplanes utahensis NRRL 12052.</title>
        <authorList>
            <person name="Velasco-Bucheli B."/>
            <person name="del Cerro C."/>
            <person name="Hormigo D."/>
            <person name="Garcia J.L."/>
            <person name="Acebal C."/>
            <person name="Arroyo M."/>
            <person name="de la Mata I."/>
        </authorList>
    </citation>
    <scope>NUCLEOTIDE SEQUENCE [LARGE SCALE GENOMIC DNA]</scope>
    <source>
        <strain evidence="2 3">NRRL 12052</strain>
    </source>
</reference>
<gene>
    <name evidence="2" type="ORF">MB27_20755</name>
</gene>